<reference evidence="1 2" key="1">
    <citation type="journal article" date="2022" name="bioRxiv">
        <title>The genome of the oomycete Peronosclerospora sorghi, a cosmopolitan pathogen of maize and sorghum, is inflated with dispersed pseudogenes.</title>
        <authorList>
            <person name="Fletcher K."/>
            <person name="Martin F."/>
            <person name="Isakeit T."/>
            <person name="Cavanaugh K."/>
            <person name="Magill C."/>
            <person name="Michelmore R."/>
        </authorList>
    </citation>
    <scope>NUCLEOTIDE SEQUENCE [LARGE SCALE GENOMIC DNA]</scope>
    <source>
        <strain evidence="1">P6</strain>
    </source>
</reference>
<name>A0ACC0VVG7_9STRA</name>
<keyword evidence="2" id="KW-1185">Reference proteome</keyword>
<organism evidence="1 2">
    <name type="scientific">Peronosclerospora sorghi</name>
    <dbReference type="NCBI Taxonomy" id="230839"/>
    <lineage>
        <taxon>Eukaryota</taxon>
        <taxon>Sar</taxon>
        <taxon>Stramenopiles</taxon>
        <taxon>Oomycota</taxon>
        <taxon>Peronosporomycetes</taxon>
        <taxon>Peronosporales</taxon>
        <taxon>Peronosporaceae</taxon>
        <taxon>Peronosclerospora</taxon>
    </lineage>
</organism>
<sequence>MGKLMRWLNIVVLHVHVGHVTQYSWIQNQVLKSLSLFLERHHISNDNLSSWLRRDLSTSTMSFTATSDADFFTTFWQARAEVDLVYDVKATTTNRVHNSVLDNFLVRTVESYEMMKNKGYKPPFGTWRDSSRPKLFPDETRGIIWVSENRARSRTAAPKALSFDASIGFTLVAHSIEQPRHHLNR</sequence>
<evidence type="ECO:0000313" key="2">
    <source>
        <dbReference type="Proteomes" id="UP001163321"/>
    </source>
</evidence>
<gene>
    <name evidence="1" type="ORF">PsorP6_010000</name>
</gene>
<dbReference type="Proteomes" id="UP001163321">
    <property type="component" value="Chromosome 6"/>
</dbReference>
<evidence type="ECO:0000313" key="1">
    <source>
        <dbReference type="EMBL" id="KAI9910484.1"/>
    </source>
</evidence>
<protein>
    <submittedName>
        <fullName evidence="1">Uncharacterized protein</fullName>
    </submittedName>
</protein>
<comment type="caution">
    <text evidence="1">The sequence shown here is derived from an EMBL/GenBank/DDBJ whole genome shotgun (WGS) entry which is preliminary data.</text>
</comment>
<accession>A0ACC0VVG7</accession>
<proteinExistence type="predicted"/>
<dbReference type="EMBL" id="CM047585">
    <property type="protein sequence ID" value="KAI9910484.1"/>
    <property type="molecule type" value="Genomic_DNA"/>
</dbReference>